<dbReference type="Proteomes" id="UP001278766">
    <property type="component" value="Unassembled WGS sequence"/>
</dbReference>
<feature type="region of interest" description="Disordered" evidence="1">
    <location>
        <begin position="282"/>
        <end position="407"/>
    </location>
</feature>
<evidence type="ECO:0000259" key="2">
    <source>
        <dbReference type="PROSITE" id="PS50812"/>
    </source>
</evidence>
<feature type="compositionally biased region" description="Basic and acidic residues" evidence="1">
    <location>
        <begin position="20"/>
        <end position="39"/>
    </location>
</feature>
<sequence>MSGEKGQTTPPAEGAPPAVETKEDATKKDTADAEMKDAPATEAKAVAESGAEPAAAEPKKDSEASAEKPAEQNEDKSDVEMADAAAPSEPAPQAADAGEPAEAEQADQSAAGGEADKSKSRRKSIGGGAAKGKKLNKKASKPRMLNLDAEPGDHYFVKLKGFPQWPVIICDEDMLPASLLKSRPVTAKRADGTYREDYADGGKNIADRTFPVMYLHTNEFGWVPNTELIKLDPETVLDAKLDKMRKTLQAAHHLASENHPLSYYKEVLQNYQEELIEQEKAKAAKAATPKGKKSKAVSEDGDDVDMEDAPEVDETPAKDKKAKKRKAEDSAETPRRSDSVKKPKIKLTTSATPKAANGATATPKSTKATDSKSAKSKSKKKDADDKKAEEAAAAKEPELSAEDKHVRKSKEVLFLRHKIQKGLLTRDQEPKEDEMKLMSDYVTKLEGFPDLEVSIIRSTKINKVLKAILKLDNIPKEDEFNFKSRSQVLLDKWNKLLAVDGTPTAEVNGTSKAPAKANGVNKKSEAAKEAEEAPKDDAKDESKEAAKSDEAASEAAEEKPATEEKAAEAVEASA</sequence>
<feature type="compositionally biased region" description="Basic and acidic residues" evidence="1">
    <location>
        <begin position="381"/>
        <end position="407"/>
    </location>
</feature>
<comment type="caution">
    <text evidence="3">The sequence shown here is derived from an EMBL/GenBank/DDBJ whole genome shotgun (WGS) entry which is preliminary data.</text>
</comment>
<name>A0AAE0LVM3_9PEZI</name>
<dbReference type="InterPro" id="IPR000313">
    <property type="entry name" value="PWWP_dom"/>
</dbReference>
<evidence type="ECO:0000313" key="4">
    <source>
        <dbReference type="Proteomes" id="UP001278766"/>
    </source>
</evidence>
<reference evidence="3" key="2">
    <citation type="submission" date="2023-06" db="EMBL/GenBank/DDBJ databases">
        <authorList>
            <consortium name="Lawrence Berkeley National Laboratory"/>
            <person name="Haridas S."/>
            <person name="Hensen N."/>
            <person name="Bonometti L."/>
            <person name="Westerberg I."/>
            <person name="Brannstrom I.O."/>
            <person name="Guillou S."/>
            <person name="Cros-Aarteil S."/>
            <person name="Calhoun S."/>
            <person name="Kuo A."/>
            <person name="Mondo S."/>
            <person name="Pangilinan J."/>
            <person name="Riley R."/>
            <person name="Labutti K."/>
            <person name="Andreopoulos B."/>
            <person name="Lipzen A."/>
            <person name="Chen C."/>
            <person name="Yanf M."/>
            <person name="Daum C."/>
            <person name="Ng V."/>
            <person name="Clum A."/>
            <person name="Steindorff A."/>
            <person name="Ohm R."/>
            <person name="Martin F."/>
            <person name="Silar P."/>
            <person name="Natvig D."/>
            <person name="Lalanne C."/>
            <person name="Gautier V."/>
            <person name="Ament-Velasquez S.L."/>
            <person name="Kruys A."/>
            <person name="Hutchinson M.I."/>
            <person name="Powell A.J."/>
            <person name="Barry K."/>
            <person name="Miller A.N."/>
            <person name="Grigoriev I.V."/>
            <person name="Debuchy R."/>
            <person name="Gladieux P."/>
            <person name="Thoren M.H."/>
            <person name="Johannesson H."/>
        </authorList>
    </citation>
    <scope>NUCLEOTIDE SEQUENCE</scope>
    <source>
        <strain evidence="3">CBS 168.71</strain>
    </source>
</reference>
<dbReference type="GeneID" id="87843374"/>
<evidence type="ECO:0000256" key="1">
    <source>
        <dbReference type="SAM" id="MobiDB-lite"/>
    </source>
</evidence>
<feature type="compositionally biased region" description="Acidic residues" evidence="1">
    <location>
        <begin position="299"/>
        <end position="314"/>
    </location>
</feature>
<feature type="compositionally biased region" description="Low complexity" evidence="1">
    <location>
        <begin position="43"/>
        <end position="56"/>
    </location>
</feature>
<dbReference type="PANTHER" id="PTHR22910:SF6">
    <property type="entry name" value="PROTEIN MGARP"/>
    <property type="match status" value="1"/>
</dbReference>
<accession>A0AAE0LVM3</accession>
<feature type="compositionally biased region" description="Basic and acidic residues" evidence="1">
    <location>
        <begin position="326"/>
        <end position="341"/>
    </location>
</feature>
<dbReference type="AlphaFoldDB" id="A0AAE0LVM3"/>
<evidence type="ECO:0000313" key="3">
    <source>
        <dbReference type="EMBL" id="KAK3299015.1"/>
    </source>
</evidence>
<dbReference type="PROSITE" id="PS50812">
    <property type="entry name" value="PWWP"/>
    <property type="match status" value="1"/>
</dbReference>
<feature type="region of interest" description="Disordered" evidence="1">
    <location>
        <begin position="502"/>
        <end position="574"/>
    </location>
</feature>
<dbReference type="SUPFAM" id="SSF63748">
    <property type="entry name" value="Tudor/PWWP/MBT"/>
    <property type="match status" value="1"/>
</dbReference>
<feature type="compositionally biased region" description="Basic residues" evidence="1">
    <location>
        <begin position="131"/>
        <end position="141"/>
    </location>
</feature>
<dbReference type="SMART" id="SM00293">
    <property type="entry name" value="PWWP"/>
    <property type="match status" value="1"/>
</dbReference>
<feature type="domain" description="PWWP" evidence="2">
    <location>
        <begin position="151"/>
        <end position="234"/>
    </location>
</feature>
<organism evidence="3 4">
    <name type="scientific">Chaetomium fimeti</name>
    <dbReference type="NCBI Taxonomy" id="1854472"/>
    <lineage>
        <taxon>Eukaryota</taxon>
        <taxon>Fungi</taxon>
        <taxon>Dikarya</taxon>
        <taxon>Ascomycota</taxon>
        <taxon>Pezizomycotina</taxon>
        <taxon>Sordariomycetes</taxon>
        <taxon>Sordariomycetidae</taxon>
        <taxon>Sordariales</taxon>
        <taxon>Chaetomiaceae</taxon>
        <taxon>Chaetomium</taxon>
    </lineage>
</organism>
<dbReference type="InterPro" id="IPR026093">
    <property type="entry name" value="MGARP"/>
</dbReference>
<dbReference type="Gene3D" id="2.30.30.140">
    <property type="match status" value="1"/>
</dbReference>
<protein>
    <recommendedName>
        <fullName evidence="2">PWWP domain-containing protein</fullName>
    </recommendedName>
</protein>
<feature type="compositionally biased region" description="Low complexity" evidence="1">
    <location>
        <begin position="82"/>
        <end position="97"/>
    </location>
</feature>
<feature type="compositionally biased region" description="Polar residues" evidence="1">
    <location>
        <begin position="1"/>
        <end position="10"/>
    </location>
</feature>
<dbReference type="GO" id="GO:0005739">
    <property type="term" value="C:mitochondrion"/>
    <property type="evidence" value="ECO:0007669"/>
    <property type="project" value="InterPro"/>
</dbReference>
<gene>
    <name evidence="3" type="ORF">B0H64DRAFT_439426</name>
</gene>
<dbReference type="EMBL" id="JAUEPN010000002">
    <property type="protein sequence ID" value="KAK3299015.1"/>
    <property type="molecule type" value="Genomic_DNA"/>
</dbReference>
<feature type="compositionally biased region" description="Basic and acidic residues" evidence="1">
    <location>
        <begin position="57"/>
        <end position="79"/>
    </location>
</feature>
<feature type="region of interest" description="Disordered" evidence="1">
    <location>
        <begin position="1"/>
        <end position="146"/>
    </location>
</feature>
<dbReference type="RefSeq" id="XP_062662529.1">
    <property type="nucleotide sequence ID" value="XM_062806426.1"/>
</dbReference>
<feature type="compositionally biased region" description="Basic and acidic residues" evidence="1">
    <location>
        <begin position="522"/>
        <end position="568"/>
    </location>
</feature>
<keyword evidence="4" id="KW-1185">Reference proteome</keyword>
<proteinExistence type="predicted"/>
<dbReference type="PANTHER" id="PTHR22910">
    <property type="entry name" value="PROTEIN MGARP"/>
    <property type="match status" value="1"/>
</dbReference>
<reference evidence="3" key="1">
    <citation type="journal article" date="2023" name="Mol. Phylogenet. Evol.">
        <title>Genome-scale phylogeny and comparative genomics of the fungal order Sordariales.</title>
        <authorList>
            <person name="Hensen N."/>
            <person name="Bonometti L."/>
            <person name="Westerberg I."/>
            <person name="Brannstrom I.O."/>
            <person name="Guillou S."/>
            <person name="Cros-Aarteil S."/>
            <person name="Calhoun S."/>
            <person name="Haridas S."/>
            <person name="Kuo A."/>
            <person name="Mondo S."/>
            <person name="Pangilinan J."/>
            <person name="Riley R."/>
            <person name="LaButti K."/>
            <person name="Andreopoulos B."/>
            <person name="Lipzen A."/>
            <person name="Chen C."/>
            <person name="Yan M."/>
            <person name="Daum C."/>
            <person name="Ng V."/>
            <person name="Clum A."/>
            <person name="Steindorff A."/>
            <person name="Ohm R.A."/>
            <person name="Martin F."/>
            <person name="Silar P."/>
            <person name="Natvig D.O."/>
            <person name="Lalanne C."/>
            <person name="Gautier V."/>
            <person name="Ament-Velasquez S.L."/>
            <person name="Kruys A."/>
            <person name="Hutchinson M.I."/>
            <person name="Powell A.J."/>
            <person name="Barry K."/>
            <person name="Miller A.N."/>
            <person name="Grigoriev I.V."/>
            <person name="Debuchy R."/>
            <person name="Gladieux P."/>
            <person name="Hiltunen Thoren M."/>
            <person name="Johannesson H."/>
        </authorList>
    </citation>
    <scope>NUCLEOTIDE SEQUENCE</scope>
    <source>
        <strain evidence="3">CBS 168.71</strain>
    </source>
</reference>
<dbReference type="Pfam" id="PF00855">
    <property type="entry name" value="PWWP"/>
    <property type="match status" value="1"/>
</dbReference>